<protein>
    <recommendedName>
        <fullName evidence="3">Fungal N-terminal domain-containing protein</fullName>
    </recommendedName>
</protein>
<reference evidence="1 2" key="1">
    <citation type="submission" date="2022-09" db="EMBL/GenBank/DDBJ databases">
        <authorList>
            <person name="Palmer J.M."/>
        </authorList>
    </citation>
    <scope>NUCLEOTIDE SEQUENCE [LARGE SCALE GENOMIC DNA]</scope>
    <source>
        <strain evidence="1 2">DSM 7382</strain>
    </source>
</reference>
<proteinExistence type="predicted"/>
<dbReference type="Proteomes" id="UP001385951">
    <property type="component" value="Unassembled WGS sequence"/>
</dbReference>
<gene>
    <name evidence="1" type="ORF">QCA50_009533</name>
</gene>
<dbReference type="EMBL" id="JASBNA010000014">
    <property type="protein sequence ID" value="KAK7687033.1"/>
    <property type="molecule type" value="Genomic_DNA"/>
</dbReference>
<organism evidence="1 2">
    <name type="scientific">Cerrena zonata</name>
    <dbReference type="NCBI Taxonomy" id="2478898"/>
    <lineage>
        <taxon>Eukaryota</taxon>
        <taxon>Fungi</taxon>
        <taxon>Dikarya</taxon>
        <taxon>Basidiomycota</taxon>
        <taxon>Agaricomycotina</taxon>
        <taxon>Agaricomycetes</taxon>
        <taxon>Polyporales</taxon>
        <taxon>Cerrenaceae</taxon>
        <taxon>Cerrena</taxon>
    </lineage>
</organism>
<keyword evidence="2" id="KW-1185">Reference proteome</keyword>
<dbReference type="AlphaFoldDB" id="A0AAW0GAT6"/>
<evidence type="ECO:0008006" key="3">
    <source>
        <dbReference type="Google" id="ProtNLM"/>
    </source>
</evidence>
<sequence length="372" mass="41711">MPASYTCHSALASGGYWAWALSNLPPPPPPLPSYILAARLHKSSLYHFIFDMDVFGTVASAISVLEASGKIIKATRRYYSDFKNADATLRRLAESMNDELEDLKGIKSLCDTLELEASPRSRECLNSLKKFLQDNSDGSQTLYKDLTEAVEWLKRKAETKTKTSSFVGKCHHMLGKKEDAGEERGLTFTQKAKWALKGKKKIERLLSRLDCHRRRVSEKLIEVQSHIQLDEAKKIDQLPQLDDLRQTEGTILAAITQNRVQCTITPALAGDYGTTTMIDRQGCLVPHRRSHTIVPVEESPPQEIDVSPTIQSFSACDINCDVMGLVSINVRLTRNAKSKLMEPFFFFKMRLASLVSVADYILLDDNRSKSGI</sequence>
<accession>A0AAW0GAT6</accession>
<evidence type="ECO:0000313" key="2">
    <source>
        <dbReference type="Proteomes" id="UP001385951"/>
    </source>
</evidence>
<name>A0AAW0GAT6_9APHY</name>
<comment type="caution">
    <text evidence="1">The sequence shown here is derived from an EMBL/GenBank/DDBJ whole genome shotgun (WGS) entry which is preliminary data.</text>
</comment>
<evidence type="ECO:0000313" key="1">
    <source>
        <dbReference type="EMBL" id="KAK7687033.1"/>
    </source>
</evidence>